<dbReference type="OrthoDB" id="10263272at2759"/>
<keyword evidence="11" id="KW-1185">Reference proteome</keyword>
<organism evidence="10 11">
    <name type="scientific">Triparma columacea</name>
    <dbReference type="NCBI Taxonomy" id="722753"/>
    <lineage>
        <taxon>Eukaryota</taxon>
        <taxon>Sar</taxon>
        <taxon>Stramenopiles</taxon>
        <taxon>Ochrophyta</taxon>
        <taxon>Bolidophyceae</taxon>
        <taxon>Parmales</taxon>
        <taxon>Triparmaceae</taxon>
        <taxon>Triparma</taxon>
    </lineage>
</organism>
<gene>
    <name evidence="10" type="ORF">TrCOL_g6209</name>
</gene>
<dbReference type="PANTHER" id="PTHR19918:SF8">
    <property type="entry name" value="FI02843P"/>
    <property type="match status" value="1"/>
</dbReference>
<feature type="repeat" description="WD" evidence="7">
    <location>
        <begin position="253"/>
        <end position="295"/>
    </location>
</feature>
<feature type="compositionally biased region" description="Low complexity" evidence="8">
    <location>
        <begin position="46"/>
        <end position="65"/>
    </location>
</feature>
<evidence type="ECO:0000256" key="8">
    <source>
        <dbReference type="SAM" id="MobiDB-lite"/>
    </source>
</evidence>
<dbReference type="InterPro" id="IPR001680">
    <property type="entry name" value="WD40_rpt"/>
</dbReference>
<sequence length="533" mass="57641">MTSQVVEYENMMNSSFTDANTSVRSSTMPRWERKKLAATNRPNEQPKTGSSSAAASGAPKTPAKTPSKRQGQKENGNCRYIPNRGNMDMQISQARLNNSVIGVSPSDPDFNAGNICSNLDSDDADTMDSVASTASFKNALSTALDIEGGGQTRILSFKDKAPVPKGDTVNNLKVLYSGACESSKSLAAGTKMVTRSIPSAPSRILDAPDLLDDYYLNLLHWNDKNCLAVALSQTVYLWDAGTGDIQELMTLDDGASENYVSSVKWVQEGGQHLAVGTSDGMTQLWDVNAQKQLRSMDGHDERVGALSWNRHICTSGGRDGAIVHHDVRVARHKVGTGIKHTQEVCGLEWSPDGNTLASGGNDNQLCVWDASGITTSGGGLRWTGTEHQAAVKALAWSPHERNLLATGGGTADRSIKFWNTGVGTMLNSIDTGSQVCALQWNRHEKEILSSHGFAQNQLCLWKYPTMAKVKELKGHTSRVLHMSQSPDGQCVVSAAADETLRFWNVFGDGKGKKRRGGIMGGKEKKLSKTMHIR</sequence>
<dbReference type="Pfam" id="PF24807">
    <property type="entry name" value="WD40_CDC20-Fz"/>
    <property type="match status" value="1"/>
</dbReference>
<keyword evidence="4" id="KW-0677">Repeat</keyword>
<dbReference type="SMART" id="SM00320">
    <property type="entry name" value="WD40"/>
    <property type="match status" value="6"/>
</dbReference>
<dbReference type="InterPro" id="IPR056150">
    <property type="entry name" value="WD40_CDC20-Fz"/>
</dbReference>
<dbReference type="GO" id="GO:0005680">
    <property type="term" value="C:anaphase-promoting complex"/>
    <property type="evidence" value="ECO:0007669"/>
    <property type="project" value="TreeGrafter"/>
</dbReference>
<dbReference type="InterPro" id="IPR033010">
    <property type="entry name" value="Cdc20/Fizzy"/>
</dbReference>
<evidence type="ECO:0000256" key="1">
    <source>
        <dbReference type="ARBA" id="ARBA00006445"/>
    </source>
</evidence>
<evidence type="ECO:0000256" key="4">
    <source>
        <dbReference type="ARBA" id="ARBA00022737"/>
    </source>
</evidence>
<dbReference type="PANTHER" id="PTHR19918">
    <property type="entry name" value="CELL DIVISION CYCLE 20 CDC20 FIZZY -RELATED"/>
    <property type="match status" value="1"/>
</dbReference>
<protein>
    <recommendedName>
        <fullName evidence="9">CDC20/Fizzy WD40 domain-containing protein</fullName>
    </recommendedName>
</protein>
<dbReference type="GO" id="GO:0051301">
    <property type="term" value="P:cell division"/>
    <property type="evidence" value="ECO:0007669"/>
    <property type="project" value="UniProtKB-KW"/>
</dbReference>
<feature type="repeat" description="WD" evidence="7">
    <location>
        <begin position="472"/>
        <end position="505"/>
    </location>
</feature>
<feature type="repeat" description="WD" evidence="7">
    <location>
        <begin position="337"/>
        <end position="369"/>
    </location>
</feature>
<comment type="caution">
    <text evidence="10">The sequence shown here is derived from an EMBL/GenBank/DDBJ whole genome shotgun (WGS) entry which is preliminary data.</text>
</comment>
<keyword evidence="2 7" id="KW-0853">WD repeat</keyword>
<dbReference type="EMBL" id="BRYA01000452">
    <property type="protein sequence ID" value="GMI48989.1"/>
    <property type="molecule type" value="Genomic_DNA"/>
</dbReference>
<dbReference type="GO" id="GO:1990757">
    <property type="term" value="F:ubiquitin ligase activator activity"/>
    <property type="evidence" value="ECO:0007669"/>
    <property type="project" value="TreeGrafter"/>
</dbReference>
<keyword evidence="5" id="KW-0498">Mitosis</keyword>
<dbReference type="AlphaFoldDB" id="A0A9W7GNM4"/>
<dbReference type="SUPFAM" id="SSF50978">
    <property type="entry name" value="WD40 repeat-like"/>
    <property type="match status" value="1"/>
</dbReference>
<evidence type="ECO:0000256" key="6">
    <source>
        <dbReference type="ARBA" id="ARBA00023306"/>
    </source>
</evidence>
<proteinExistence type="inferred from homology"/>
<keyword evidence="6" id="KW-0131">Cell cycle</keyword>
<dbReference type="Proteomes" id="UP001165065">
    <property type="component" value="Unassembled WGS sequence"/>
</dbReference>
<evidence type="ECO:0000256" key="7">
    <source>
        <dbReference type="PROSITE-ProRule" id="PRU00221"/>
    </source>
</evidence>
<dbReference type="InterPro" id="IPR019775">
    <property type="entry name" value="WD40_repeat_CS"/>
</dbReference>
<dbReference type="Gene3D" id="2.130.10.10">
    <property type="entry name" value="YVTN repeat-like/Quinoprotein amine dehydrogenase"/>
    <property type="match status" value="1"/>
</dbReference>
<evidence type="ECO:0000313" key="11">
    <source>
        <dbReference type="Proteomes" id="UP001165065"/>
    </source>
</evidence>
<feature type="region of interest" description="Disordered" evidence="8">
    <location>
        <begin position="511"/>
        <end position="533"/>
    </location>
</feature>
<evidence type="ECO:0000259" key="9">
    <source>
        <dbReference type="Pfam" id="PF24807"/>
    </source>
</evidence>
<dbReference type="InterPro" id="IPR015943">
    <property type="entry name" value="WD40/YVTN_repeat-like_dom_sf"/>
</dbReference>
<feature type="region of interest" description="Disordered" evidence="8">
    <location>
        <begin position="1"/>
        <end position="83"/>
    </location>
</feature>
<dbReference type="GO" id="GO:0031145">
    <property type="term" value="P:anaphase-promoting complex-dependent catabolic process"/>
    <property type="evidence" value="ECO:0007669"/>
    <property type="project" value="TreeGrafter"/>
</dbReference>
<keyword evidence="3" id="KW-0132">Cell division</keyword>
<evidence type="ECO:0000256" key="5">
    <source>
        <dbReference type="ARBA" id="ARBA00022776"/>
    </source>
</evidence>
<dbReference type="PROSITE" id="PS50082">
    <property type="entry name" value="WD_REPEATS_2"/>
    <property type="match status" value="3"/>
</dbReference>
<evidence type="ECO:0000256" key="2">
    <source>
        <dbReference type="ARBA" id="ARBA00022574"/>
    </source>
</evidence>
<feature type="domain" description="CDC20/Fizzy WD40" evidence="9">
    <location>
        <begin position="205"/>
        <end position="503"/>
    </location>
</feature>
<dbReference type="InterPro" id="IPR036322">
    <property type="entry name" value="WD40_repeat_dom_sf"/>
</dbReference>
<reference evidence="11" key="1">
    <citation type="journal article" date="2023" name="Commun. Biol.">
        <title>Genome analysis of Parmales, the sister group of diatoms, reveals the evolutionary specialization of diatoms from phago-mixotrophs to photoautotrophs.</title>
        <authorList>
            <person name="Ban H."/>
            <person name="Sato S."/>
            <person name="Yoshikawa S."/>
            <person name="Yamada K."/>
            <person name="Nakamura Y."/>
            <person name="Ichinomiya M."/>
            <person name="Sato N."/>
            <person name="Blanc-Mathieu R."/>
            <person name="Endo H."/>
            <person name="Kuwata A."/>
            <person name="Ogata H."/>
        </authorList>
    </citation>
    <scope>NUCLEOTIDE SEQUENCE [LARGE SCALE GENOMIC DNA]</scope>
</reference>
<feature type="compositionally biased region" description="Polar residues" evidence="8">
    <location>
        <begin position="1"/>
        <end position="28"/>
    </location>
</feature>
<dbReference type="GO" id="GO:0010997">
    <property type="term" value="F:anaphase-promoting complex binding"/>
    <property type="evidence" value="ECO:0007669"/>
    <property type="project" value="InterPro"/>
</dbReference>
<dbReference type="PROSITE" id="PS50294">
    <property type="entry name" value="WD_REPEATS_REGION"/>
    <property type="match status" value="2"/>
</dbReference>
<evidence type="ECO:0000256" key="3">
    <source>
        <dbReference type="ARBA" id="ARBA00022618"/>
    </source>
</evidence>
<name>A0A9W7GNM4_9STRA</name>
<dbReference type="GO" id="GO:1905786">
    <property type="term" value="P:positive regulation of anaphase-promoting complex-dependent catabolic process"/>
    <property type="evidence" value="ECO:0007669"/>
    <property type="project" value="TreeGrafter"/>
</dbReference>
<accession>A0A9W7GNM4</accession>
<evidence type="ECO:0000313" key="10">
    <source>
        <dbReference type="EMBL" id="GMI48989.1"/>
    </source>
</evidence>
<dbReference type="PROSITE" id="PS00678">
    <property type="entry name" value="WD_REPEATS_1"/>
    <property type="match status" value="1"/>
</dbReference>
<comment type="similarity">
    <text evidence="1">Belongs to the WD repeat CDC20/Fizzy family.</text>
</comment>